<evidence type="ECO:0008006" key="4">
    <source>
        <dbReference type="Google" id="ProtNLM"/>
    </source>
</evidence>
<gene>
    <name evidence="2" type="ORF">ACFFF7_02775</name>
</gene>
<sequence>MNKHQFREDTMFTKTFSTRSTLDKAIVVSIAAMLAMNLFVLTQQHDAPGLAAAPVAAATAQA</sequence>
<keyword evidence="3" id="KW-1185">Reference proteome</keyword>
<proteinExistence type="predicted"/>
<evidence type="ECO:0000256" key="1">
    <source>
        <dbReference type="SAM" id="Phobius"/>
    </source>
</evidence>
<keyword evidence="1" id="KW-1133">Transmembrane helix</keyword>
<keyword evidence="1" id="KW-0472">Membrane</keyword>
<comment type="caution">
    <text evidence="2">The sequence shown here is derived from an EMBL/GenBank/DDBJ whole genome shotgun (WGS) entry which is preliminary data.</text>
</comment>
<evidence type="ECO:0000313" key="2">
    <source>
        <dbReference type="EMBL" id="MFC0588329.1"/>
    </source>
</evidence>
<protein>
    <recommendedName>
        <fullName evidence="4">Energy transducer TonB</fullName>
    </recommendedName>
</protein>
<dbReference type="EMBL" id="JBHLTL010000001">
    <property type="protein sequence ID" value="MFC0588329.1"/>
    <property type="molecule type" value="Genomic_DNA"/>
</dbReference>
<name>A0ABV6PET6_9SPHN</name>
<feature type="transmembrane region" description="Helical" evidence="1">
    <location>
        <begin position="21"/>
        <end position="40"/>
    </location>
</feature>
<reference evidence="2 3" key="1">
    <citation type="submission" date="2024-09" db="EMBL/GenBank/DDBJ databases">
        <authorList>
            <person name="Sun Q."/>
            <person name="Mori K."/>
        </authorList>
    </citation>
    <scope>NUCLEOTIDE SEQUENCE [LARGE SCALE GENOMIC DNA]</scope>
    <source>
        <strain evidence="2 3">NCAIM B.02537</strain>
    </source>
</reference>
<keyword evidence="1" id="KW-0812">Transmembrane</keyword>
<organism evidence="2 3">
    <name type="scientific">Novosphingobium aquiterrae</name>
    <dbReference type="NCBI Taxonomy" id="624388"/>
    <lineage>
        <taxon>Bacteria</taxon>
        <taxon>Pseudomonadati</taxon>
        <taxon>Pseudomonadota</taxon>
        <taxon>Alphaproteobacteria</taxon>
        <taxon>Sphingomonadales</taxon>
        <taxon>Sphingomonadaceae</taxon>
        <taxon>Novosphingobium</taxon>
    </lineage>
</organism>
<evidence type="ECO:0000313" key="3">
    <source>
        <dbReference type="Proteomes" id="UP001589943"/>
    </source>
</evidence>
<accession>A0ABV6PET6</accession>
<dbReference type="RefSeq" id="WP_379479835.1">
    <property type="nucleotide sequence ID" value="NZ_JBHLTL010000001.1"/>
</dbReference>
<dbReference type="Proteomes" id="UP001589943">
    <property type="component" value="Unassembled WGS sequence"/>
</dbReference>